<dbReference type="EMBL" id="CP000107">
    <property type="protein sequence ID" value="AAZ68110.1"/>
    <property type="molecule type" value="Genomic_DNA"/>
</dbReference>
<evidence type="ECO:0000313" key="2">
    <source>
        <dbReference type="Proteomes" id="UP000000435"/>
    </source>
</evidence>
<dbReference type="Proteomes" id="UP000000435">
    <property type="component" value="Chromosome"/>
</dbReference>
<keyword evidence="2" id="KW-1185">Reference proteome</keyword>
<proteinExistence type="predicted"/>
<evidence type="ECO:0000313" key="1">
    <source>
        <dbReference type="EMBL" id="AAZ68110.1"/>
    </source>
</evidence>
<dbReference type="EC" id="4.1.2.13" evidence="1"/>
<keyword evidence="1" id="KW-0456">Lyase</keyword>
<name>A0ACA6AV76_EHRCJ</name>
<organism evidence="1 2">
    <name type="scientific">Ehrlichia canis (strain Jake)</name>
    <dbReference type="NCBI Taxonomy" id="269484"/>
    <lineage>
        <taxon>Bacteria</taxon>
        <taxon>Pseudomonadati</taxon>
        <taxon>Pseudomonadota</taxon>
        <taxon>Alphaproteobacteria</taxon>
        <taxon>Rickettsiales</taxon>
        <taxon>Anaplasmataceae</taxon>
        <taxon>Ehrlichia</taxon>
    </lineage>
</organism>
<gene>
    <name evidence="1" type="ordered locus">Ecaj_0059</name>
</gene>
<protein>
    <submittedName>
        <fullName evidence="1">Fructose-bisphosphate aldolase</fullName>
        <ecNumber evidence="1">4.1.2.13</ecNumber>
    </submittedName>
</protein>
<reference evidence="2" key="1">
    <citation type="journal article" date="2006" name="J. Bacteriol.">
        <title>The genome of the obligately intracellular bacterium Ehrlichia canis reveals themes of complex membrane structure and immune evasion strategies.</title>
        <authorList>
            <person name="Mavromatis K."/>
            <person name="Doyle C.K."/>
            <person name="Lykidis A."/>
            <person name="Ivanova N."/>
            <person name="Francino M.P."/>
            <person name="Chain P."/>
            <person name="Shin M."/>
            <person name="Malfatti S."/>
            <person name="Larimer F."/>
            <person name="Copeland A."/>
            <person name="Detter J.C."/>
            <person name="Land M."/>
            <person name="Richardson P.M."/>
            <person name="Yu X.J."/>
            <person name="Walker D.H."/>
            <person name="McBride J.W."/>
            <person name="Kyrpides N.C."/>
        </authorList>
    </citation>
    <scope>NUCLEOTIDE SEQUENCE [LARGE SCALE GENOMIC DNA]</scope>
    <source>
        <strain evidence="2">Jake</strain>
    </source>
</reference>
<accession>A0ACA6AV76</accession>
<sequence length="301" mass="32636">MLANNPIQDILGFYESENPGVKANLTRMLLHGKVAGSGKLLILPVDQGMEHGPTKSFAKNYQSYDPHYHFQLALEGGFSAFAAPIGMLEAGASTYAGLIPLILKINSSILLSPKNSFPDQVVTSSVKDALRLGCSAIGLTIYPGSHNFFSMIRETRDLIAEAKAAGLAVVIWSYPRGNDISKQGETAVDIVAYAAHIAASLGANIIKVKLPTSHIERDSIPYDISDLKQRVEYVKLSCFSGRRLVVFSGGEAKTDEELLQEIQSIKSGKGDGSIIGRNSFQRSKNNAILMLEQIAKIYNSY</sequence>